<evidence type="ECO:0000313" key="2">
    <source>
        <dbReference type="EMBL" id="QJB04226.1"/>
    </source>
</evidence>
<dbReference type="Gene3D" id="3.70.10.10">
    <property type="match status" value="1"/>
</dbReference>
<dbReference type="AlphaFoldDB" id="A0A6M3LWW4"/>
<gene>
    <name evidence="1" type="ORF">MM171A00907_0011</name>
    <name evidence="2" type="ORF">MM171B00424_0011</name>
</gene>
<accession>A0A6M3LWW4</accession>
<proteinExistence type="predicted"/>
<evidence type="ECO:0008006" key="3">
    <source>
        <dbReference type="Google" id="ProtNLM"/>
    </source>
</evidence>
<evidence type="ECO:0000313" key="1">
    <source>
        <dbReference type="EMBL" id="QJA99787.1"/>
    </source>
</evidence>
<dbReference type="EMBL" id="MT143667">
    <property type="protein sequence ID" value="QJA99787.1"/>
    <property type="molecule type" value="Genomic_DNA"/>
</dbReference>
<sequence>MKVKKEELQKILENLRPGLTKRDIVNKLSEFTFSGERICTFNDQISISHPFKSDFECSIDGQSFYQVVINSPGEMINLEVTEKSLVIKGEKSKAILAISENSVVLDKIKMPDISSKKWKQLPELFIEGIKLCSFSVSKDLTRPYLTCVAVKDNKVFSCDNLRMSKFLLDKSVGDKFLILGESATILTKYPVKKFLKDESWVHFKTESDTIFSCKVIVDIYPDLDQYFNVEGLSFALPDELKSVVDSVAVVTDEEFSIDNIISVSIEKKEKIITCCGIGTKGSFERICQLEGRIQRDVTFAINPAFFSEILNYKSEMVLGENHALFTGKSFEHVMCLPRK</sequence>
<name>A0A6M3LWW4_9ZZZZ</name>
<protein>
    <recommendedName>
        <fullName evidence="3">DNA polymerase</fullName>
    </recommendedName>
</protein>
<reference evidence="1" key="1">
    <citation type="submission" date="2020-03" db="EMBL/GenBank/DDBJ databases">
        <title>The deep terrestrial virosphere.</title>
        <authorList>
            <person name="Holmfeldt K."/>
            <person name="Nilsson E."/>
            <person name="Simone D."/>
            <person name="Lopez-Fernandez M."/>
            <person name="Wu X."/>
            <person name="de Brujin I."/>
            <person name="Lundin D."/>
            <person name="Andersson A."/>
            <person name="Bertilsson S."/>
            <person name="Dopson M."/>
        </authorList>
    </citation>
    <scope>NUCLEOTIDE SEQUENCE</scope>
    <source>
        <strain evidence="1">MM171A00907</strain>
        <strain evidence="2">MM171B00424</strain>
    </source>
</reference>
<dbReference type="Gene3D" id="3.10.150.10">
    <property type="entry name" value="DNA Polymerase III, subunit A, domain 2"/>
    <property type="match status" value="1"/>
</dbReference>
<dbReference type="EMBL" id="MT143876">
    <property type="protein sequence ID" value="QJB04226.1"/>
    <property type="molecule type" value="Genomic_DNA"/>
</dbReference>
<organism evidence="1">
    <name type="scientific">viral metagenome</name>
    <dbReference type="NCBI Taxonomy" id="1070528"/>
    <lineage>
        <taxon>unclassified sequences</taxon>
        <taxon>metagenomes</taxon>
        <taxon>organismal metagenomes</taxon>
    </lineage>
</organism>